<protein>
    <submittedName>
        <fullName evidence="1">N-acetyltransferase YedL</fullName>
    </submittedName>
</protein>
<dbReference type="Proteomes" id="UP000025756">
    <property type="component" value="Unassembled WGS sequence"/>
</dbReference>
<name>A0ABR4R6Z9_BORBO</name>
<evidence type="ECO:0000313" key="1">
    <source>
        <dbReference type="EMBL" id="KCV30446.1"/>
    </source>
</evidence>
<comment type="caution">
    <text evidence="1">The sequence shown here is derived from an EMBL/GenBank/DDBJ whole genome shotgun (WGS) entry which is preliminary data.</text>
</comment>
<organism evidence="1 2">
    <name type="scientific">Bordetella bronchiseptica 00-P-2796</name>
    <dbReference type="NCBI Taxonomy" id="1331199"/>
    <lineage>
        <taxon>Bacteria</taxon>
        <taxon>Pseudomonadati</taxon>
        <taxon>Pseudomonadota</taxon>
        <taxon>Betaproteobacteria</taxon>
        <taxon>Burkholderiales</taxon>
        <taxon>Alcaligenaceae</taxon>
        <taxon>Bordetella</taxon>
    </lineage>
</organism>
<accession>A0ABR4R6Z9</accession>
<reference evidence="1 2" key="1">
    <citation type="submission" date="2014-03" db="EMBL/GenBank/DDBJ databases">
        <title>Genome sequence of Bordetella bronchiseptica.</title>
        <authorList>
            <person name="Harvill E."/>
            <person name="Goodfield L.L."/>
            <person name="Ivanov Y.V."/>
            <person name="Meyer J.A."/>
            <person name="Muse S.J."/>
            <person name="Jacobs N."/>
            <person name="Bendor L."/>
            <person name="Smallridge W.E."/>
            <person name="Brinkac L.M."/>
            <person name="Sanka R."/>
            <person name="Kim M."/>
            <person name="Losada L."/>
        </authorList>
    </citation>
    <scope>NUCLEOTIDE SEQUENCE [LARGE SCALE GENOMIC DNA]</scope>
    <source>
        <strain evidence="1 2">00-P-2796</strain>
    </source>
</reference>
<sequence length="37" mass="4279">MSIEAKLSSDEIADLIASGAQFYRTLARAEEYRRFLR</sequence>
<evidence type="ECO:0000313" key="2">
    <source>
        <dbReference type="Proteomes" id="UP000025756"/>
    </source>
</evidence>
<dbReference type="EMBL" id="JGWH01000179">
    <property type="protein sequence ID" value="KCV30446.1"/>
    <property type="molecule type" value="Genomic_DNA"/>
</dbReference>
<keyword evidence="2" id="KW-1185">Reference proteome</keyword>
<gene>
    <name evidence="1" type="ORF">L490_5397</name>
</gene>
<proteinExistence type="predicted"/>